<reference evidence="4 5" key="1">
    <citation type="journal article" date="2015" name="BMC Genomics">
        <title>Transcriptome analysis of thermophilic methylotrophic Bacillus methanolicus MGA3 using RNA-sequencing provides detailed insights into its previously uncharted transcriptional landscape.</title>
        <authorList>
            <person name="Irla M."/>
            <person name="Neshat A."/>
            <person name="Brautaset T."/>
            <person name="Ruckert C."/>
            <person name="Kalinowski J."/>
            <person name="Wendisch V.F."/>
        </authorList>
    </citation>
    <scope>NUCLEOTIDE SEQUENCE [LARGE SCALE GENOMIC DNA]</scope>
    <source>
        <strain evidence="5">MGA3 / ATCC 53907</strain>
    </source>
</reference>
<dbReference type="InterPro" id="IPR050154">
    <property type="entry name" value="UbiB_kinase"/>
</dbReference>
<keyword evidence="2" id="KW-0812">Transmembrane</keyword>
<accession>I3EBU1</accession>
<keyword evidence="2" id="KW-1133">Transmembrane helix</keyword>
<feature type="transmembrane region" description="Helical" evidence="2">
    <location>
        <begin position="533"/>
        <end position="553"/>
    </location>
</feature>
<dbReference type="EMBL" id="CP007739">
    <property type="protein sequence ID" value="AIE61642.1"/>
    <property type="molecule type" value="Genomic_DNA"/>
</dbReference>
<dbReference type="GO" id="GO:0005524">
    <property type="term" value="F:ATP binding"/>
    <property type="evidence" value="ECO:0007669"/>
    <property type="project" value="InterPro"/>
</dbReference>
<evidence type="ECO:0000313" key="4">
    <source>
        <dbReference type="EMBL" id="AIE61642.1"/>
    </source>
</evidence>
<dbReference type="GO" id="GO:0004672">
    <property type="term" value="F:protein kinase activity"/>
    <property type="evidence" value="ECO:0007669"/>
    <property type="project" value="InterPro"/>
</dbReference>
<evidence type="ECO:0000256" key="1">
    <source>
        <dbReference type="ARBA" id="ARBA00009670"/>
    </source>
</evidence>
<dbReference type="CDD" id="cd05121">
    <property type="entry name" value="ABC1_ADCK3-like"/>
    <property type="match status" value="1"/>
</dbReference>
<dbReference type="PROSITE" id="PS50011">
    <property type="entry name" value="PROTEIN_KINASE_DOM"/>
    <property type="match status" value="1"/>
</dbReference>
<dbReference type="PANTHER" id="PTHR10566:SF113">
    <property type="entry name" value="PROTEIN ACTIVITY OF BC1 COMPLEX KINASE 7, CHLOROPLASTIC"/>
    <property type="match status" value="1"/>
</dbReference>
<proteinExistence type="inferred from homology"/>
<dbReference type="HOGENOM" id="CLU_006533_0_2_9"/>
<dbReference type="InterPro" id="IPR011009">
    <property type="entry name" value="Kinase-like_dom_sf"/>
</dbReference>
<dbReference type="SUPFAM" id="SSF56112">
    <property type="entry name" value="Protein kinase-like (PK-like)"/>
    <property type="match status" value="1"/>
</dbReference>
<dbReference type="Pfam" id="PF03109">
    <property type="entry name" value="ABC1"/>
    <property type="match status" value="1"/>
</dbReference>
<dbReference type="AlphaFoldDB" id="I3EBU1"/>
<gene>
    <name evidence="4" type="ORF">BMMGA3_16445</name>
</gene>
<protein>
    <submittedName>
        <fullName evidence="4">ABC1 family protein</fullName>
    </submittedName>
</protein>
<organism evidence="4 5">
    <name type="scientific">Bacillus methanolicus (strain MGA3 / ATCC 53907)</name>
    <dbReference type="NCBI Taxonomy" id="796606"/>
    <lineage>
        <taxon>Bacteria</taxon>
        <taxon>Bacillati</taxon>
        <taxon>Bacillota</taxon>
        <taxon>Bacilli</taxon>
        <taxon>Bacillales</taxon>
        <taxon>Bacillaceae</taxon>
        <taxon>Bacillus</taxon>
    </lineage>
</organism>
<dbReference type="InterPro" id="IPR000719">
    <property type="entry name" value="Prot_kinase_dom"/>
</dbReference>
<dbReference type="RefSeq" id="WP_003346979.1">
    <property type="nucleotide sequence ID" value="NZ_ADWW01000001.1"/>
</dbReference>
<dbReference type="STRING" id="796606.BMMGA3_16445"/>
<name>I3EBU1_BACMM</name>
<evidence type="ECO:0000313" key="5">
    <source>
        <dbReference type="Proteomes" id="UP000027602"/>
    </source>
</evidence>
<dbReference type="eggNOG" id="COG0661">
    <property type="taxonomic scope" value="Bacteria"/>
</dbReference>
<sequence length="558" mass="63975">MLGRRMKHAQRYQEIINAFLRNGLGYIVKDLGLSEVLPIPIKKVNANADLNPRRIGGRVRSCLQELGPTFIKMGQIASTRRDLIPEYITQELEKLQDRVPPFSFDQVRQIIEEELGESIETIFDEFHETPLAAASIGQVHYARLYSKESVAVKIQRPNIRNVIETDLEILEDLARLMELRMDWAKRCQLRDMIEEFAKSLRTELDYRTEGRNAEKIANQFTGNSTICIPKIYWDYSTKKVLTMGYIEGVRVNDLKKMGEKGYNRKVIAERLAQSFFHQILIEGFFHGDPHPGNVLVLPGEVIALLDFGMMGRLNHDMKYQFASLVISLKRGNTDGIIKVVSRMGLIPEDIDMELLRQDIDDLKDKYYDVPLSQISIGEAINDLFTVAFHHRIRIPADLTILGKSLLTLEGVVESLDPEFSIMNVAEPFGERLMKDRFHPKKLAENAWSHIVEYSEIISDLPKKLREITSIMQQGKLRIEITIPELHLLLKKMDRISNRLSFSIVLLSFSIIMVGLIIGSSIGRQSTLLWEIPAIELGFIVATLMFLWLLFSIFRSGKF</sequence>
<comment type="similarity">
    <text evidence="1">Belongs to the protein kinase superfamily. ADCK protein kinase family.</text>
</comment>
<dbReference type="Proteomes" id="UP000027602">
    <property type="component" value="Chromosome"/>
</dbReference>
<feature type="domain" description="Protein kinase" evidence="3">
    <location>
        <begin position="125"/>
        <end position="489"/>
    </location>
</feature>
<dbReference type="OrthoDB" id="9795390at2"/>
<keyword evidence="5" id="KW-1185">Reference proteome</keyword>
<evidence type="ECO:0000259" key="3">
    <source>
        <dbReference type="PROSITE" id="PS50011"/>
    </source>
</evidence>
<dbReference type="PANTHER" id="PTHR10566">
    <property type="entry name" value="CHAPERONE-ACTIVITY OF BC1 COMPLEX CABC1 -RELATED"/>
    <property type="match status" value="1"/>
</dbReference>
<feature type="transmembrane region" description="Helical" evidence="2">
    <location>
        <begin position="499"/>
        <end position="521"/>
    </location>
</feature>
<evidence type="ECO:0000256" key="2">
    <source>
        <dbReference type="SAM" id="Phobius"/>
    </source>
</evidence>
<dbReference type="InterPro" id="IPR004147">
    <property type="entry name" value="ABC1_dom"/>
</dbReference>
<keyword evidence="2" id="KW-0472">Membrane</keyword>
<dbReference type="KEGG" id="bmet:BMMGA3_16445"/>